<evidence type="ECO:0000313" key="2">
    <source>
        <dbReference type="Proteomes" id="UP000248066"/>
    </source>
</evidence>
<dbReference type="GO" id="GO:0046685">
    <property type="term" value="P:response to arsenic-containing substance"/>
    <property type="evidence" value="ECO:0007669"/>
    <property type="project" value="InterPro"/>
</dbReference>
<evidence type="ECO:0000313" key="1">
    <source>
        <dbReference type="EMBL" id="PYZ98928.1"/>
    </source>
</evidence>
<dbReference type="EMBL" id="PDOF01000001">
    <property type="protein sequence ID" value="PYZ98928.1"/>
    <property type="molecule type" value="Genomic_DNA"/>
</dbReference>
<dbReference type="InterPro" id="IPR010712">
    <property type="entry name" value="Arsenical-R_ArsD"/>
</dbReference>
<protein>
    <submittedName>
        <fullName evidence="1">Arsenical resistance operon transcriptional repressor ArsD</fullName>
    </submittedName>
</protein>
<dbReference type="Gene3D" id="3.40.30.10">
    <property type="entry name" value="Glutaredoxin"/>
    <property type="match status" value="1"/>
</dbReference>
<proteinExistence type="predicted"/>
<sequence>MDAVIRIFDPAMCCETGVCGPTVDPELTRMANAVFLLEKKGINIRRFNLGSEPQAFVDDETVKKALEEKGTEALPLILVNGRIEKSGSYPSYEELAGWAGMDRSVLTVPEKKKDKRTLI</sequence>
<keyword evidence="2" id="KW-1185">Reference proteome</keyword>
<dbReference type="Pfam" id="PF06953">
    <property type="entry name" value="ArsD"/>
    <property type="match status" value="1"/>
</dbReference>
<gene>
    <name evidence="1" type="ORF">CR205_10265</name>
</gene>
<comment type="caution">
    <text evidence="1">The sequence shown here is derived from an EMBL/GenBank/DDBJ whole genome shotgun (WGS) entry which is preliminary data.</text>
</comment>
<name>A0A2W0HYQ6_9BACI</name>
<dbReference type="Proteomes" id="UP000248066">
    <property type="component" value="Unassembled WGS sequence"/>
</dbReference>
<dbReference type="AlphaFoldDB" id="A0A2W0HYQ6"/>
<dbReference type="GO" id="GO:0045892">
    <property type="term" value="P:negative regulation of DNA-templated transcription"/>
    <property type="evidence" value="ECO:0007669"/>
    <property type="project" value="InterPro"/>
</dbReference>
<accession>A0A2W0HYQ6</accession>
<dbReference type="GO" id="GO:0003677">
    <property type="term" value="F:DNA binding"/>
    <property type="evidence" value="ECO:0007669"/>
    <property type="project" value="InterPro"/>
</dbReference>
<dbReference type="OrthoDB" id="9801358at2"/>
<organism evidence="1 2">
    <name type="scientific">Alteribacter lacisalsi</name>
    <dbReference type="NCBI Taxonomy" id="2045244"/>
    <lineage>
        <taxon>Bacteria</taxon>
        <taxon>Bacillati</taxon>
        <taxon>Bacillota</taxon>
        <taxon>Bacilli</taxon>
        <taxon>Bacillales</taxon>
        <taxon>Bacillaceae</taxon>
        <taxon>Alteribacter</taxon>
    </lineage>
</organism>
<reference evidence="1 2" key="1">
    <citation type="submission" date="2017-10" db="EMBL/GenBank/DDBJ databases">
        <title>Bacillus sp. nov., a halophilic bacterium isolated from a Yangshapao Lake.</title>
        <authorList>
            <person name="Wang H."/>
        </authorList>
    </citation>
    <scope>NUCLEOTIDE SEQUENCE [LARGE SCALE GENOMIC DNA]</scope>
    <source>
        <strain evidence="1 2">YSP-3</strain>
    </source>
</reference>
<dbReference type="NCBIfam" id="NF033727">
    <property type="entry name" value="chaperon_ArsD"/>
    <property type="match status" value="1"/>
</dbReference>
<dbReference type="RefSeq" id="WP_110519226.1">
    <property type="nucleotide sequence ID" value="NZ_PDOF01000001.1"/>
</dbReference>